<dbReference type="PRINTS" id="PR00449">
    <property type="entry name" value="RASTRNSFRMNG"/>
</dbReference>
<dbReference type="SUPFAM" id="SSF52540">
    <property type="entry name" value="P-loop containing nucleoside triphosphate hydrolases"/>
    <property type="match status" value="1"/>
</dbReference>
<reference evidence="10" key="1">
    <citation type="submission" date="2016-06" db="UniProtKB">
        <authorList>
            <consortium name="WormBaseParasite"/>
        </authorList>
    </citation>
    <scope>IDENTIFICATION</scope>
</reference>
<dbReference type="PANTHER" id="PTHR46149">
    <property type="entry name" value="MIP08469P"/>
    <property type="match status" value="1"/>
</dbReference>
<dbReference type="InterPro" id="IPR052236">
    <property type="entry name" value="Small_GTPase_RasD"/>
</dbReference>
<dbReference type="Gene3D" id="3.40.50.300">
    <property type="entry name" value="P-loop containing nucleotide triphosphate hydrolases"/>
    <property type="match status" value="1"/>
</dbReference>
<feature type="compositionally biased region" description="Low complexity" evidence="7">
    <location>
        <begin position="286"/>
        <end position="295"/>
    </location>
</feature>
<proteinExistence type="predicted"/>
<dbReference type="GO" id="GO:0005886">
    <property type="term" value="C:plasma membrane"/>
    <property type="evidence" value="ECO:0007669"/>
    <property type="project" value="UniProtKB-SubCell"/>
</dbReference>
<dbReference type="Proteomes" id="UP000275846">
    <property type="component" value="Unassembled WGS sequence"/>
</dbReference>
<dbReference type="SMART" id="SM00173">
    <property type="entry name" value="RAS"/>
    <property type="match status" value="1"/>
</dbReference>
<keyword evidence="3" id="KW-0488">Methylation</keyword>
<dbReference type="STRING" id="70667.A0A183T3D2"/>
<name>A0A183T3D2_SCHSO</name>
<gene>
    <name evidence="8" type="ORF">SSLN_LOCUS10980</name>
</gene>
<comment type="subcellular location">
    <subcellularLocation>
        <location evidence="1">Cell membrane</location>
        <topology evidence="1">Lipid-anchor</topology>
    </subcellularLocation>
</comment>
<keyword evidence="9" id="KW-1185">Reference proteome</keyword>
<evidence type="ECO:0000313" key="8">
    <source>
        <dbReference type="EMBL" id="VDL97365.1"/>
    </source>
</evidence>
<keyword evidence="2" id="KW-1003">Cell membrane</keyword>
<dbReference type="GO" id="GO:0005525">
    <property type="term" value="F:GTP binding"/>
    <property type="evidence" value="ECO:0007669"/>
    <property type="project" value="UniProtKB-KW"/>
</dbReference>
<keyword evidence="5" id="KW-0472">Membrane</keyword>
<keyword evidence="4" id="KW-0342">GTP-binding</keyword>
<keyword evidence="4" id="KW-0547">Nucleotide-binding</keyword>
<feature type="region of interest" description="Disordered" evidence="7">
    <location>
        <begin position="14"/>
        <end position="34"/>
    </location>
</feature>
<dbReference type="InterPro" id="IPR027417">
    <property type="entry name" value="P-loop_NTPase"/>
</dbReference>
<evidence type="ECO:0000256" key="6">
    <source>
        <dbReference type="ARBA" id="ARBA00023288"/>
    </source>
</evidence>
<evidence type="ECO:0000256" key="5">
    <source>
        <dbReference type="ARBA" id="ARBA00023136"/>
    </source>
</evidence>
<evidence type="ECO:0000256" key="3">
    <source>
        <dbReference type="ARBA" id="ARBA00022481"/>
    </source>
</evidence>
<evidence type="ECO:0000256" key="7">
    <source>
        <dbReference type="SAM" id="MobiDB-lite"/>
    </source>
</evidence>
<evidence type="ECO:0000313" key="9">
    <source>
        <dbReference type="Proteomes" id="UP000275846"/>
    </source>
</evidence>
<dbReference type="Pfam" id="PF00071">
    <property type="entry name" value="Ras"/>
    <property type="match status" value="1"/>
</dbReference>
<accession>A0A183T3D2</accession>
<dbReference type="PROSITE" id="PS51419">
    <property type="entry name" value="RAB"/>
    <property type="match status" value="1"/>
</dbReference>
<protein>
    <submittedName>
        <fullName evidence="10">GTP-binding protein Rhes</fullName>
    </submittedName>
</protein>
<dbReference type="InterPro" id="IPR001806">
    <property type="entry name" value="Small_GTPase"/>
</dbReference>
<dbReference type="WBParaSite" id="SSLN_0001140301-mRNA-1">
    <property type="protein sequence ID" value="SSLN_0001140301-mRNA-1"/>
    <property type="gene ID" value="SSLN_0001140301"/>
</dbReference>
<dbReference type="GO" id="GO:0003924">
    <property type="term" value="F:GTPase activity"/>
    <property type="evidence" value="ECO:0007669"/>
    <property type="project" value="InterPro"/>
</dbReference>
<sequence length="340" mass="37287">MCNSDKDAGAELFFGDGSDGFPRGGDGGASSQGRDVSKSACRVVFLGAAKVGKSSIIRRLLRRNFEEKYVPTIDDVYPAKFIVRNCLAQLEFMDTSGSFDFPAMVRLCISKADAFVLVFANDSTESLNTAGHYLDQIKSEREDYAPLANETRFQDSSGSHINSLFVASPPPLVVVCNKSDIPISSTEVSEGMIMEWLLKSGLKPSQFVYASAKTEEYIVDILKALWSQNEVTRAVTFSPWSEQRRGSSVNIFSEIVYPAVTNTNGGGGGSGGGRLPSSVPADRFLQHQQQPQQQQNSSPTHDLTGKRTSFFRNSLKLRRRNSSKTRKANSEIIHLDCVIS</sequence>
<dbReference type="OrthoDB" id="265044at2759"/>
<dbReference type="AlphaFoldDB" id="A0A183T3D2"/>
<evidence type="ECO:0000256" key="1">
    <source>
        <dbReference type="ARBA" id="ARBA00004193"/>
    </source>
</evidence>
<reference evidence="8 9" key="2">
    <citation type="submission" date="2018-11" db="EMBL/GenBank/DDBJ databases">
        <authorList>
            <consortium name="Pathogen Informatics"/>
        </authorList>
    </citation>
    <scope>NUCLEOTIDE SEQUENCE [LARGE SCALE GENOMIC DNA]</scope>
    <source>
        <strain evidence="8 9">NST_G2</strain>
    </source>
</reference>
<feature type="region of interest" description="Disordered" evidence="7">
    <location>
        <begin position="285"/>
        <end position="310"/>
    </location>
</feature>
<evidence type="ECO:0000313" key="10">
    <source>
        <dbReference type="WBParaSite" id="SSLN_0001140301-mRNA-1"/>
    </source>
</evidence>
<organism evidence="10">
    <name type="scientific">Schistocephalus solidus</name>
    <name type="common">Tapeworm</name>
    <dbReference type="NCBI Taxonomy" id="70667"/>
    <lineage>
        <taxon>Eukaryota</taxon>
        <taxon>Metazoa</taxon>
        <taxon>Spiralia</taxon>
        <taxon>Lophotrochozoa</taxon>
        <taxon>Platyhelminthes</taxon>
        <taxon>Cestoda</taxon>
        <taxon>Eucestoda</taxon>
        <taxon>Diphyllobothriidea</taxon>
        <taxon>Diphyllobothriidae</taxon>
        <taxon>Schistocephalus</taxon>
    </lineage>
</organism>
<dbReference type="EMBL" id="UYSU01036213">
    <property type="protein sequence ID" value="VDL97365.1"/>
    <property type="molecule type" value="Genomic_DNA"/>
</dbReference>
<evidence type="ECO:0000256" key="2">
    <source>
        <dbReference type="ARBA" id="ARBA00022475"/>
    </source>
</evidence>
<dbReference type="PANTHER" id="PTHR46149:SF7">
    <property type="entry name" value="GTP-BINDING PROTEIN DI-RAS2"/>
    <property type="match status" value="1"/>
</dbReference>
<dbReference type="PROSITE" id="PS51421">
    <property type="entry name" value="RAS"/>
    <property type="match status" value="1"/>
</dbReference>
<evidence type="ECO:0000256" key="4">
    <source>
        <dbReference type="ARBA" id="ARBA00023134"/>
    </source>
</evidence>
<keyword evidence="6" id="KW-0449">Lipoprotein</keyword>